<evidence type="ECO:0000256" key="3">
    <source>
        <dbReference type="ARBA" id="ARBA00022670"/>
    </source>
</evidence>
<dbReference type="Pfam" id="PF18031">
    <property type="entry name" value="UCH_C"/>
    <property type="match status" value="1"/>
</dbReference>
<evidence type="ECO:0000313" key="10">
    <source>
        <dbReference type="EMBL" id="KAF8820304.1"/>
    </source>
</evidence>
<dbReference type="Gene3D" id="3.40.532.10">
    <property type="entry name" value="Peptidase C12, ubiquitin carboxyl-terminal hydrolase"/>
    <property type="match status" value="1"/>
</dbReference>
<dbReference type="Proteomes" id="UP000823046">
    <property type="component" value="Unassembled WGS sequence"/>
</dbReference>
<protein>
    <recommendedName>
        <fullName evidence="8">Ubiquitin carboxyl-terminal hydrolase</fullName>
        <ecNumber evidence="8">3.4.19.12</ecNumber>
    </recommendedName>
</protein>
<feature type="active site" description="Proton donor" evidence="7">
    <location>
        <position position="162"/>
    </location>
</feature>
<comment type="catalytic activity">
    <reaction evidence="1 7 8">
        <text>Thiol-dependent hydrolysis of ester, thioester, amide, peptide and isopeptide bonds formed by the C-terminal Gly of ubiquitin (a 76-residue protein attached to proteins as an intracellular targeting signal).</text>
        <dbReference type="EC" id="3.4.19.12"/>
    </reaction>
</comment>
<dbReference type="InterPro" id="IPR036959">
    <property type="entry name" value="Peptidase_C12_UCH_sf"/>
</dbReference>
<keyword evidence="6 7" id="KW-0788">Thiol protease</keyword>
<evidence type="ECO:0000256" key="2">
    <source>
        <dbReference type="ARBA" id="ARBA00009326"/>
    </source>
</evidence>
<dbReference type="SUPFAM" id="SSF54001">
    <property type="entry name" value="Cysteine proteinases"/>
    <property type="match status" value="1"/>
</dbReference>
<gene>
    <name evidence="10" type="ORF">IE077_000522</name>
</gene>
<dbReference type="EMBL" id="JADAQX010000421">
    <property type="protein sequence ID" value="KAF8820304.1"/>
    <property type="molecule type" value="Genomic_DNA"/>
</dbReference>
<dbReference type="GO" id="GO:0016787">
    <property type="term" value="F:hydrolase activity"/>
    <property type="evidence" value="ECO:0007669"/>
    <property type="project" value="UniProtKB-KW"/>
</dbReference>
<reference evidence="10 11" key="1">
    <citation type="journal article" date="2020" name="bioRxiv">
        <title>Metabolic contributions of an alphaproteobacterial endosymbiont in the apicomplexan Cardiosporidium cionae.</title>
        <authorList>
            <person name="Hunter E.S."/>
            <person name="Paight C.J."/>
            <person name="Lane C.E."/>
        </authorList>
    </citation>
    <scope>NUCLEOTIDE SEQUENCE [LARGE SCALE GENOMIC DNA]</scope>
    <source>
        <strain evidence="10">ESH_2018</strain>
    </source>
</reference>
<evidence type="ECO:0000256" key="4">
    <source>
        <dbReference type="ARBA" id="ARBA00022786"/>
    </source>
</evidence>
<dbReference type="Pfam" id="PF01088">
    <property type="entry name" value="Peptidase_C12"/>
    <property type="match status" value="1"/>
</dbReference>
<dbReference type="PRINTS" id="PR00707">
    <property type="entry name" value="UBCTHYDRLASE"/>
</dbReference>
<dbReference type="PANTHER" id="PTHR10589:SF16">
    <property type="entry name" value="UBIQUITIN CARBOXYL-TERMINAL HYDROLASE ISOZYME L5"/>
    <property type="match status" value="1"/>
</dbReference>
<evidence type="ECO:0000313" key="11">
    <source>
        <dbReference type="Proteomes" id="UP000823046"/>
    </source>
</evidence>
<evidence type="ECO:0000256" key="1">
    <source>
        <dbReference type="ARBA" id="ARBA00000707"/>
    </source>
</evidence>
<dbReference type="InterPro" id="IPR041507">
    <property type="entry name" value="UCH_C"/>
</dbReference>
<evidence type="ECO:0000256" key="8">
    <source>
        <dbReference type="RuleBase" id="RU361215"/>
    </source>
</evidence>
<comment type="caution">
    <text evidence="10">The sequence shown here is derived from an EMBL/GenBank/DDBJ whole genome shotgun (WGS) entry which is preliminary data.</text>
</comment>
<feature type="site" description="Important for enzyme activity" evidence="7">
    <location>
        <position position="177"/>
    </location>
</feature>
<feature type="active site" description="Nucleophile" evidence="7">
    <location>
        <position position="90"/>
    </location>
</feature>
<keyword evidence="11" id="KW-1185">Reference proteome</keyword>
<keyword evidence="3 7" id="KW-0645">Protease</keyword>
<dbReference type="EC" id="3.4.19.12" evidence="8"/>
<sequence length="368" mass="41897">MNNPPAWCLIESDPAVFTELLNSFGAKNLEFEELFDLDDDAFNSLNSCQKVYGYIFLFKWTEGTERNNSEDEYSLPADLIFPKQIVQNACATVSILSLILNNDSFILNDEIRLLRTNLLNAESLVQGLAIAHSEFIRKAHNSFGEPSSFEILAGGEAKDAFHFVSYIPFKGKVYELDGLKQAPVCLGNYEGKDWHASVQRRIRQRIERLQPSADASAPSDEIRFNLMALVEDSLWKIQQDVEMQRHCIQRATIKLLSFGEDLDLEDEVDDSAAPVGTLSIEELSDDIPTLYRIKEDAASTLVELRKNEESVLQKKKRWHKENAFRRHDFVPFLLCALRHLGRHKLLKASYTEAKEKTRQAAANKVAQK</sequence>
<keyword evidence="5 7" id="KW-0378">Hydrolase</keyword>
<evidence type="ECO:0000256" key="7">
    <source>
        <dbReference type="PROSITE-ProRule" id="PRU01393"/>
    </source>
</evidence>
<organism evidence="10 11">
    <name type="scientific">Cardiosporidium cionae</name>
    <dbReference type="NCBI Taxonomy" id="476202"/>
    <lineage>
        <taxon>Eukaryota</taxon>
        <taxon>Sar</taxon>
        <taxon>Alveolata</taxon>
        <taxon>Apicomplexa</taxon>
        <taxon>Aconoidasida</taxon>
        <taxon>Nephromycida</taxon>
        <taxon>Cardiosporidium</taxon>
    </lineage>
</organism>
<dbReference type="InterPro" id="IPR001578">
    <property type="entry name" value="Peptidase_C12_UCH"/>
</dbReference>
<dbReference type="PANTHER" id="PTHR10589">
    <property type="entry name" value="UBIQUITIN CARBOXYL-TERMINAL HYDROLASE"/>
    <property type="match status" value="1"/>
</dbReference>
<comment type="similarity">
    <text evidence="2 7 8">Belongs to the peptidase C12 family.</text>
</comment>
<evidence type="ECO:0000259" key="9">
    <source>
        <dbReference type="PROSITE" id="PS52048"/>
    </source>
</evidence>
<dbReference type="Gene3D" id="1.20.58.860">
    <property type="match status" value="1"/>
</dbReference>
<name>A0ABQ7J8Q0_9APIC</name>
<evidence type="ECO:0000256" key="6">
    <source>
        <dbReference type="ARBA" id="ARBA00022807"/>
    </source>
</evidence>
<evidence type="ECO:0000256" key="5">
    <source>
        <dbReference type="ARBA" id="ARBA00022801"/>
    </source>
</evidence>
<keyword evidence="4 7" id="KW-0833">Ubl conjugation pathway</keyword>
<accession>A0ABQ7J8Q0</accession>
<proteinExistence type="inferred from homology"/>
<feature type="site" description="Transition state stabilizer" evidence="7">
    <location>
        <position position="84"/>
    </location>
</feature>
<dbReference type="InterPro" id="IPR038765">
    <property type="entry name" value="Papain-like_cys_pep_sf"/>
</dbReference>
<feature type="domain" description="UCH catalytic" evidence="9">
    <location>
        <begin position="6"/>
        <end position="231"/>
    </location>
</feature>
<dbReference type="PROSITE" id="PS52048">
    <property type="entry name" value="UCH_DOMAIN"/>
    <property type="match status" value="1"/>
</dbReference>